<feature type="region of interest" description="Disordered" evidence="1">
    <location>
        <begin position="290"/>
        <end position="313"/>
    </location>
</feature>
<name>A0ABM1E3L5_PRICU</name>
<gene>
    <name evidence="4" type="primary">LOC106808540</name>
</gene>
<evidence type="ECO:0000256" key="1">
    <source>
        <dbReference type="SAM" id="MobiDB-lite"/>
    </source>
</evidence>
<dbReference type="InterPro" id="IPR051494">
    <property type="entry name" value="BSD_domain-containing"/>
</dbReference>
<dbReference type="Pfam" id="PF03909">
    <property type="entry name" value="BSD"/>
    <property type="match status" value="1"/>
</dbReference>
<feature type="compositionally biased region" description="Basic and acidic residues" evidence="1">
    <location>
        <begin position="385"/>
        <end position="394"/>
    </location>
</feature>
<feature type="region of interest" description="Disordered" evidence="1">
    <location>
        <begin position="368"/>
        <end position="427"/>
    </location>
</feature>
<dbReference type="Gene3D" id="1.10.3970.10">
    <property type="entry name" value="BSD domain"/>
    <property type="match status" value="1"/>
</dbReference>
<dbReference type="SUPFAM" id="SSF140383">
    <property type="entry name" value="BSD domain-like"/>
    <property type="match status" value="1"/>
</dbReference>
<evidence type="ECO:0000313" key="4">
    <source>
        <dbReference type="RefSeq" id="XP_014666786.1"/>
    </source>
</evidence>
<dbReference type="PROSITE" id="PS50858">
    <property type="entry name" value="BSD"/>
    <property type="match status" value="1"/>
</dbReference>
<organism evidence="3 4">
    <name type="scientific">Priapulus caudatus</name>
    <name type="common">Priapulid worm</name>
    <dbReference type="NCBI Taxonomy" id="37621"/>
    <lineage>
        <taxon>Eukaryota</taxon>
        <taxon>Metazoa</taxon>
        <taxon>Ecdysozoa</taxon>
        <taxon>Scalidophora</taxon>
        <taxon>Priapulida</taxon>
        <taxon>Priapulimorpha</taxon>
        <taxon>Priapulimorphida</taxon>
        <taxon>Priapulidae</taxon>
        <taxon>Priapulus</taxon>
    </lineage>
</organism>
<accession>A0ABM1E3L5</accession>
<feature type="compositionally biased region" description="Acidic residues" evidence="1">
    <location>
        <begin position="417"/>
        <end position="427"/>
    </location>
</feature>
<dbReference type="PANTHER" id="PTHR16019">
    <property type="entry name" value="SYNAPSE-ASSOCIATED PROTEIN"/>
    <property type="match status" value="1"/>
</dbReference>
<dbReference type="InterPro" id="IPR005607">
    <property type="entry name" value="BSD_dom"/>
</dbReference>
<evidence type="ECO:0000259" key="2">
    <source>
        <dbReference type="PROSITE" id="PS50858"/>
    </source>
</evidence>
<feature type="compositionally biased region" description="Polar residues" evidence="1">
    <location>
        <begin position="295"/>
        <end position="305"/>
    </location>
</feature>
<proteinExistence type="predicted"/>
<sequence length="458" mass="50656">MASREQEQTWWEDWLQTAKEKTTEAYELVKNDLEEFSKVMKADTSSAVVKTADTITENIKPENLAENSSAVSEQLKHGLHNMLRGLTSVAAAAATSGTVQDDVVEIAAPPSGRGVDAVFNPMQARLYKIQVNPDTYCREPEGIPDEFECWLMTFDLDLFKDEVSDLLVSNQKLRSLYTRLVPAVVSHAEFWQRYFYNVHQLEVDEIRKTGLKERAGTAGMQEDIGWEDDDEEWSIVTNQSAIPSNDEPAKLVIDQFPQPSEMESMMPTAKSDCSPVYLLSSDLERLGTVDDGSGEANTNTASVSTDKPPVTRKDAEVNENACERTLTSEAQVNLEAHTLDTTTSHTTVEVPTEEPNDAESCARDIEETKAHESLVSPADVDEDARELKTKDKGDMVVVGSGVSSDTSESNPTKEAASLDDWDEDLDMTDAELSLAQEAAQQLLASGGVNEEDEWENWD</sequence>
<feature type="compositionally biased region" description="Low complexity" evidence="1">
    <location>
        <begin position="395"/>
        <end position="405"/>
    </location>
</feature>
<dbReference type="RefSeq" id="XP_014666786.1">
    <property type="nucleotide sequence ID" value="XM_014811300.1"/>
</dbReference>
<evidence type="ECO:0000313" key="3">
    <source>
        <dbReference type="Proteomes" id="UP000695022"/>
    </source>
</evidence>
<dbReference type="InterPro" id="IPR035925">
    <property type="entry name" value="BSD_dom_sf"/>
</dbReference>
<dbReference type="PANTHER" id="PTHR16019:SF5">
    <property type="entry name" value="BSD DOMAIN-CONTAINING PROTEIN 1"/>
    <property type="match status" value="1"/>
</dbReference>
<feature type="domain" description="BSD" evidence="2">
    <location>
        <begin position="150"/>
        <end position="202"/>
    </location>
</feature>
<dbReference type="SMART" id="SM00751">
    <property type="entry name" value="BSD"/>
    <property type="match status" value="1"/>
</dbReference>
<dbReference type="Proteomes" id="UP000695022">
    <property type="component" value="Unplaced"/>
</dbReference>
<reference evidence="4" key="1">
    <citation type="submission" date="2025-08" db="UniProtKB">
        <authorList>
            <consortium name="RefSeq"/>
        </authorList>
    </citation>
    <scope>IDENTIFICATION</scope>
</reference>
<dbReference type="GeneID" id="106808540"/>
<protein>
    <submittedName>
        <fullName evidence="4">BSD domain-containing protein 1-like</fullName>
    </submittedName>
</protein>
<keyword evidence="3" id="KW-1185">Reference proteome</keyword>